<feature type="transmembrane region" description="Helical" evidence="1">
    <location>
        <begin position="14"/>
        <end position="36"/>
    </location>
</feature>
<evidence type="ECO:0000313" key="3">
    <source>
        <dbReference type="Proteomes" id="UP000184292"/>
    </source>
</evidence>
<feature type="transmembrane region" description="Helical" evidence="1">
    <location>
        <begin position="42"/>
        <end position="60"/>
    </location>
</feature>
<dbReference type="Proteomes" id="UP000184292">
    <property type="component" value="Unassembled WGS sequence"/>
</dbReference>
<accession>A0A1M6H397</accession>
<keyword evidence="1" id="KW-1133">Transmembrane helix</keyword>
<name>A0A1M6H397_9RHOB</name>
<dbReference type="STRING" id="1447782.SAMN05444417_3081"/>
<keyword evidence="1" id="KW-0472">Membrane</keyword>
<evidence type="ECO:0000313" key="2">
    <source>
        <dbReference type="EMBL" id="SHJ16654.1"/>
    </source>
</evidence>
<keyword evidence="1" id="KW-0812">Transmembrane</keyword>
<proteinExistence type="predicted"/>
<protein>
    <submittedName>
        <fullName evidence="2">Uncharacterized protein</fullName>
    </submittedName>
</protein>
<dbReference type="EMBL" id="FQYO01000005">
    <property type="protein sequence ID" value="SHJ16654.1"/>
    <property type="molecule type" value="Genomic_DNA"/>
</dbReference>
<reference evidence="2 3" key="1">
    <citation type="submission" date="2016-11" db="EMBL/GenBank/DDBJ databases">
        <authorList>
            <person name="Jaros S."/>
            <person name="Januszkiewicz K."/>
            <person name="Wedrychowicz H."/>
        </authorList>
    </citation>
    <scope>NUCLEOTIDE SEQUENCE [LARGE SCALE GENOMIC DNA]</scope>
    <source>
        <strain evidence="2 3">DSM 100565</strain>
    </source>
</reference>
<dbReference type="AlphaFoldDB" id="A0A1M6H397"/>
<organism evidence="2 3">
    <name type="scientific">Wenxinia saemankumensis</name>
    <dbReference type="NCBI Taxonomy" id="1447782"/>
    <lineage>
        <taxon>Bacteria</taxon>
        <taxon>Pseudomonadati</taxon>
        <taxon>Pseudomonadota</taxon>
        <taxon>Alphaproteobacteria</taxon>
        <taxon>Rhodobacterales</taxon>
        <taxon>Roseobacteraceae</taxon>
        <taxon>Wenxinia</taxon>
    </lineage>
</organism>
<gene>
    <name evidence="2" type="ORF">SAMN05444417_3081</name>
</gene>
<dbReference type="RefSeq" id="WP_073332921.1">
    <property type="nucleotide sequence ID" value="NZ_FQYO01000005.1"/>
</dbReference>
<sequence>MTWGQAFRATGRSAAFFAVAYFVLTALLDLWLVGAVDWAEQAVSTVIVVPIYWAVIAWMARRRAGPGPGGEGR</sequence>
<keyword evidence="3" id="KW-1185">Reference proteome</keyword>
<evidence type="ECO:0000256" key="1">
    <source>
        <dbReference type="SAM" id="Phobius"/>
    </source>
</evidence>